<keyword evidence="4" id="KW-0964">Secreted</keyword>
<keyword evidence="8" id="KW-0449">Lipoprotein</keyword>
<dbReference type="OMA" id="ESAYLWA"/>
<dbReference type="GO" id="GO:0005109">
    <property type="term" value="F:frizzled binding"/>
    <property type="evidence" value="ECO:0007669"/>
    <property type="project" value="TreeGrafter"/>
</dbReference>
<evidence type="ECO:0000313" key="11">
    <source>
        <dbReference type="Proteomes" id="UP000267027"/>
    </source>
</evidence>
<dbReference type="Proteomes" id="UP000267027">
    <property type="component" value="Unassembled WGS sequence"/>
</dbReference>
<gene>
    <name evidence="10" type="ORF">ACOC_LOCUS8378</name>
</gene>
<dbReference type="EMBL" id="UYYA01004149">
    <property type="protein sequence ID" value="VDM59963.1"/>
    <property type="molecule type" value="Genomic_DNA"/>
</dbReference>
<evidence type="ECO:0000256" key="3">
    <source>
        <dbReference type="ARBA" id="ARBA00022473"/>
    </source>
</evidence>
<reference evidence="12" key="1">
    <citation type="submission" date="2017-02" db="UniProtKB">
        <authorList>
            <consortium name="WormBaseParasite"/>
        </authorList>
    </citation>
    <scope>IDENTIFICATION</scope>
</reference>
<evidence type="ECO:0000256" key="5">
    <source>
        <dbReference type="ARBA" id="ARBA00022530"/>
    </source>
</evidence>
<dbReference type="Gene3D" id="3.30.2460.20">
    <property type="match status" value="1"/>
</dbReference>
<dbReference type="GO" id="GO:0045165">
    <property type="term" value="P:cell fate commitment"/>
    <property type="evidence" value="ECO:0007669"/>
    <property type="project" value="TreeGrafter"/>
</dbReference>
<dbReference type="GO" id="GO:0005615">
    <property type="term" value="C:extracellular space"/>
    <property type="evidence" value="ECO:0007669"/>
    <property type="project" value="TreeGrafter"/>
</dbReference>
<accession>A0A0R3PS22</accession>
<dbReference type="InterPro" id="IPR018161">
    <property type="entry name" value="Wnt_CS"/>
</dbReference>
<evidence type="ECO:0000256" key="2">
    <source>
        <dbReference type="ARBA" id="ARBA00005683"/>
    </source>
</evidence>
<evidence type="ECO:0000256" key="8">
    <source>
        <dbReference type="ARBA" id="ARBA00023288"/>
    </source>
</evidence>
<dbReference type="CDD" id="cd13113">
    <property type="entry name" value="Wnt"/>
    <property type="match status" value="1"/>
</dbReference>
<name>A0A0R3PS22_ANGCS</name>
<dbReference type="GO" id="GO:0060070">
    <property type="term" value="P:canonical Wnt signaling pathway"/>
    <property type="evidence" value="ECO:0007669"/>
    <property type="project" value="TreeGrafter"/>
</dbReference>
<reference evidence="10 11" key="2">
    <citation type="submission" date="2018-11" db="EMBL/GenBank/DDBJ databases">
        <authorList>
            <consortium name="Pathogen Informatics"/>
        </authorList>
    </citation>
    <scope>NUCLEOTIDE SEQUENCE [LARGE SCALE GENOMIC DNA]</scope>
    <source>
        <strain evidence="10 11">Costa Rica</strain>
    </source>
</reference>
<organism evidence="12">
    <name type="scientific">Angiostrongylus costaricensis</name>
    <name type="common">Nematode worm</name>
    <dbReference type="NCBI Taxonomy" id="334426"/>
    <lineage>
        <taxon>Eukaryota</taxon>
        <taxon>Metazoa</taxon>
        <taxon>Ecdysozoa</taxon>
        <taxon>Nematoda</taxon>
        <taxon>Chromadorea</taxon>
        <taxon>Rhabditida</taxon>
        <taxon>Rhabditina</taxon>
        <taxon>Rhabditomorpha</taxon>
        <taxon>Strongyloidea</taxon>
        <taxon>Metastrongylidae</taxon>
        <taxon>Angiostrongylus</taxon>
    </lineage>
</organism>
<dbReference type="STRING" id="334426.A0A0R3PS22"/>
<dbReference type="SMART" id="SM00097">
    <property type="entry name" value="WNT1"/>
    <property type="match status" value="1"/>
</dbReference>
<keyword evidence="6 9" id="KW-0879">Wnt signaling pathway</keyword>
<comment type="subcellular location">
    <subcellularLocation>
        <location evidence="1 9">Secreted</location>
        <location evidence="1 9">Extracellular space</location>
        <location evidence="1 9">Extracellular matrix</location>
    </subcellularLocation>
</comment>
<evidence type="ECO:0000256" key="7">
    <source>
        <dbReference type="ARBA" id="ARBA00023157"/>
    </source>
</evidence>
<dbReference type="GO" id="GO:0030182">
    <property type="term" value="P:neuron differentiation"/>
    <property type="evidence" value="ECO:0007669"/>
    <property type="project" value="TreeGrafter"/>
</dbReference>
<proteinExistence type="inferred from homology"/>
<dbReference type="GO" id="GO:0005125">
    <property type="term" value="F:cytokine activity"/>
    <property type="evidence" value="ECO:0007669"/>
    <property type="project" value="TreeGrafter"/>
</dbReference>
<sequence>MIKKTIKVLGLCLFKGCGPDLLHSRAFRSVQVACRTQASTVIAAFEGIQVGYCAGRMRFQQWDCSNVGHIMHDPPILKYGYRESALIWALSSAGAAWGVATACAQGWIEDCSCGKRNVFRFIQSCSYSVQHGITASRKLLTRTPIVRSPLRTVEKHNLKAGRLAVKKTLIASCKCHGVSGSCQQKTCWKKTATLDHITDYLVDKYARSRMLTGDQKPKNSDLVFIEPSPDPCQQQTISGRVCAWRNETHTQGDCGRICCGKGFQISHEVIQYKCDCKFVWCCKLICKDCLQHRWVSTCN</sequence>
<protein>
    <recommendedName>
        <fullName evidence="9">Protein Wnt</fullName>
    </recommendedName>
</protein>
<keyword evidence="3 9" id="KW-0217">Developmental protein</keyword>
<evidence type="ECO:0000256" key="9">
    <source>
        <dbReference type="RuleBase" id="RU003500"/>
    </source>
</evidence>
<dbReference type="WBParaSite" id="ACOC_0000837701-mRNA-1">
    <property type="protein sequence ID" value="ACOC_0000837701-mRNA-1"/>
    <property type="gene ID" value="ACOC_0000837701"/>
</dbReference>
<comment type="similarity">
    <text evidence="2 9">Belongs to the Wnt family.</text>
</comment>
<evidence type="ECO:0000256" key="4">
    <source>
        <dbReference type="ARBA" id="ARBA00022525"/>
    </source>
</evidence>
<evidence type="ECO:0000313" key="12">
    <source>
        <dbReference type="WBParaSite" id="ACOC_0000837701-mRNA-1"/>
    </source>
</evidence>
<dbReference type="PRINTS" id="PR01349">
    <property type="entry name" value="WNTPROTEIN"/>
</dbReference>
<dbReference type="PANTHER" id="PTHR12027">
    <property type="entry name" value="WNT RELATED"/>
    <property type="match status" value="1"/>
</dbReference>
<dbReference type="InterPro" id="IPR043158">
    <property type="entry name" value="Wnt_C"/>
</dbReference>
<evidence type="ECO:0000256" key="6">
    <source>
        <dbReference type="ARBA" id="ARBA00022687"/>
    </source>
</evidence>
<keyword evidence="5" id="KW-0272">Extracellular matrix</keyword>
<evidence type="ECO:0000256" key="1">
    <source>
        <dbReference type="ARBA" id="ARBA00004498"/>
    </source>
</evidence>
<dbReference type="PROSITE" id="PS00246">
    <property type="entry name" value="WNT1"/>
    <property type="match status" value="1"/>
</dbReference>
<dbReference type="Pfam" id="PF00110">
    <property type="entry name" value="wnt"/>
    <property type="match status" value="1"/>
</dbReference>
<evidence type="ECO:0000313" key="10">
    <source>
        <dbReference type="EMBL" id="VDM59963.1"/>
    </source>
</evidence>
<dbReference type="AlphaFoldDB" id="A0A0R3PS22"/>
<dbReference type="OrthoDB" id="5945655at2759"/>
<dbReference type="PANTHER" id="PTHR12027:SF116">
    <property type="entry name" value="ABNORMAL CELL LINEAGE PROTEIN 44"/>
    <property type="match status" value="1"/>
</dbReference>
<keyword evidence="7" id="KW-1015">Disulfide bond</keyword>
<keyword evidence="11" id="KW-1185">Reference proteome</keyword>
<dbReference type="InterPro" id="IPR005817">
    <property type="entry name" value="Wnt"/>
</dbReference>
<comment type="function">
    <text evidence="9">Ligand for members of the frizzled family of seven transmembrane receptors.</text>
</comment>